<evidence type="ECO:0000256" key="1">
    <source>
        <dbReference type="SAM" id="MobiDB-lite"/>
    </source>
</evidence>
<gene>
    <name evidence="4" type="ORF">HNP98_001731</name>
</gene>
<feature type="chain" id="PRO_5045422050" evidence="2">
    <location>
        <begin position="22"/>
        <end position="206"/>
    </location>
</feature>
<dbReference type="Proteomes" id="UP000779507">
    <property type="component" value="Unassembled WGS sequence"/>
</dbReference>
<dbReference type="Pfam" id="PF13628">
    <property type="entry name" value="DUF4142"/>
    <property type="match status" value="1"/>
</dbReference>
<protein>
    <submittedName>
        <fullName evidence="4">Membrane protein</fullName>
    </submittedName>
</protein>
<sequence>MKRLLLPALAAGLFAVGSCGSGDKASTASTDQPATTPPAENSVPPVASNTDTAMAKPAAAPMAPVTDAEFITKVDEGGHNEMGLSKIVLTKSPSAAVKAYATKMIADHTKAGAELTPIAKAHGVKLKGMMDAEHQTIREAMLKMSGPDLEKKYMDQMVTDHDKTVALFQSEIANGKQADTKAFASKTLPTIQQHDSMAKTDDKMKM</sequence>
<dbReference type="PANTHER" id="PTHR38593">
    <property type="entry name" value="BLR2558 PROTEIN"/>
    <property type="match status" value="1"/>
</dbReference>
<evidence type="ECO:0000313" key="4">
    <source>
        <dbReference type="EMBL" id="NRT18908.1"/>
    </source>
</evidence>
<evidence type="ECO:0000259" key="3">
    <source>
        <dbReference type="Pfam" id="PF13628"/>
    </source>
</evidence>
<organism evidence="4 5">
    <name type="scientific">Hymenobacter caeli</name>
    <dbReference type="NCBI Taxonomy" id="2735894"/>
    <lineage>
        <taxon>Bacteria</taxon>
        <taxon>Pseudomonadati</taxon>
        <taxon>Bacteroidota</taxon>
        <taxon>Cytophagia</taxon>
        <taxon>Cytophagales</taxon>
        <taxon>Hymenobacteraceae</taxon>
        <taxon>Hymenobacter</taxon>
    </lineage>
</organism>
<name>A0ABX2FP35_9BACT</name>
<feature type="compositionally biased region" description="Polar residues" evidence="1">
    <location>
        <begin position="24"/>
        <end position="34"/>
    </location>
</feature>
<evidence type="ECO:0000313" key="5">
    <source>
        <dbReference type="Proteomes" id="UP000779507"/>
    </source>
</evidence>
<keyword evidence="5" id="KW-1185">Reference proteome</keyword>
<dbReference type="RefSeq" id="WP_173809641.1">
    <property type="nucleotide sequence ID" value="NZ_JABSNP010000006.1"/>
</dbReference>
<dbReference type="InterPro" id="IPR025419">
    <property type="entry name" value="DUF4142"/>
</dbReference>
<dbReference type="PROSITE" id="PS51257">
    <property type="entry name" value="PROKAR_LIPOPROTEIN"/>
    <property type="match status" value="1"/>
</dbReference>
<dbReference type="InterPro" id="IPR012347">
    <property type="entry name" value="Ferritin-like"/>
</dbReference>
<keyword evidence="2" id="KW-0732">Signal</keyword>
<feature type="domain" description="DUF4142" evidence="3">
    <location>
        <begin position="66"/>
        <end position="199"/>
    </location>
</feature>
<proteinExistence type="predicted"/>
<feature type="signal peptide" evidence="2">
    <location>
        <begin position="1"/>
        <end position="21"/>
    </location>
</feature>
<accession>A0ABX2FP35</accession>
<dbReference type="PANTHER" id="PTHR38593:SF1">
    <property type="entry name" value="BLR2558 PROTEIN"/>
    <property type="match status" value="1"/>
</dbReference>
<feature type="region of interest" description="Disordered" evidence="1">
    <location>
        <begin position="22"/>
        <end position="60"/>
    </location>
</feature>
<comment type="caution">
    <text evidence="4">The sequence shown here is derived from an EMBL/GenBank/DDBJ whole genome shotgun (WGS) entry which is preliminary data.</text>
</comment>
<reference evidence="4 5" key="1">
    <citation type="submission" date="2020-05" db="EMBL/GenBank/DDBJ databases">
        <title>Genomic Encyclopedia of Type Strains, Phase IV (KMG-V): Genome sequencing to study the core and pangenomes of soil and plant-associated prokaryotes.</title>
        <authorList>
            <person name="Whitman W."/>
        </authorList>
    </citation>
    <scope>NUCLEOTIDE SEQUENCE [LARGE SCALE GENOMIC DNA]</scope>
    <source>
        <strain evidence="4 5">9A</strain>
    </source>
</reference>
<dbReference type="Gene3D" id="1.20.1260.10">
    <property type="match status" value="1"/>
</dbReference>
<dbReference type="EMBL" id="JABSNP010000006">
    <property type="protein sequence ID" value="NRT18908.1"/>
    <property type="molecule type" value="Genomic_DNA"/>
</dbReference>
<evidence type="ECO:0000256" key="2">
    <source>
        <dbReference type="SAM" id="SignalP"/>
    </source>
</evidence>